<proteinExistence type="predicted"/>
<evidence type="ECO:0000313" key="2">
    <source>
        <dbReference type="EMBL" id="PMD40107.1"/>
    </source>
</evidence>
<accession>A0A2J6RNM3</accession>
<organism evidence="2 3">
    <name type="scientific">Hyaloscypha variabilis (strain UAMH 11265 / GT02V1 / F)</name>
    <name type="common">Meliniomyces variabilis</name>
    <dbReference type="NCBI Taxonomy" id="1149755"/>
    <lineage>
        <taxon>Eukaryota</taxon>
        <taxon>Fungi</taxon>
        <taxon>Dikarya</taxon>
        <taxon>Ascomycota</taxon>
        <taxon>Pezizomycotina</taxon>
        <taxon>Leotiomycetes</taxon>
        <taxon>Helotiales</taxon>
        <taxon>Hyaloscyphaceae</taxon>
        <taxon>Hyaloscypha</taxon>
        <taxon>Hyaloscypha variabilis</taxon>
    </lineage>
</organism>
<dbReference type="STRING" id="1149755.A0A2J6RNM3"/>
<feature type="compositionally biased region" description="Polar residues" evidence="1">
    <location>
        <begin position="287"/>
        <end position="299"/>
    </location>
</feature>
<dbReference type="AlphaFoldDB" id="A0A2J6RNM3"/>
<name>A0A2J6RNM3_HYAVF</name>
<protein>
    <submittedName>
        <fullName evidence="2">Uncharacterized protein</fullName>
    </submittedName>
</protein>
<sequence length="431" mass="48166">MRYQNWDVLLFPDLSKIPLQEFKTSCSVIQDPECHNLQTNPLLLPTVTSFIPGLPAGAAFRVSIHCWQNPEVSRYIQNLKKASDDVVFEARLFIDGRIAGSKWFNQTGPWPAVIELSIDLDKHGEFEKLKFPAFHKELLSQSYWNPGDDLGRVKVVIAEGFTRDHLTYPFERVKNIISFSFQHAPLDVLEGSSIAWPNASMWRHFSLIGPYFAQAASPRGEGIIEHGHSPRHPATMPSTFPAPKTGSMPPPARQYTYDPFTEPVHAAFRGWRQASTDLSMPDCPDPSTRSNSRNVSDPMQISQTLDRQYESMPPYDELCEALMPSAPANTPQNEPQATTLKVDVETMKDIVQEQLGESEPVAKQDTLSIVSQPIPNTANGGTKRQRVALAASKAIEDEDEPRSSPTMRKTSLGKQEAVETERKVLGTIENV</sequence>
<keyword evidence="3" id="KW-1185">Reference proteome</keyword>
<dbReference type="Proteomes" id="UP000235786">
    <property type="component" value="Unassembled WGS sequence"/>
</dbReference>
<evidence type="ECO:0000313" key="3">
    <source>
        <dbReference type="Proteomes" id="UP000235786"/>
    </source>
</evidence>
<dbReference type="EMBL" id="KZ613946">
    <property type="protein sequence ID" value="PMD40107.1"/>
    <property type="molecule type" value="Genomic_DNA"/>
</dbReference>
<feature type="compositionally biased region" description="Polar residues" evidence="1">
    <location>
        <begin position="372"/>
        <end position="382"/>
    </location>
</feature>
<gene>
    <name evidence="2" type="ORF">L207DRAFT_634574</name>
</gene>
<reference evidence="2 3" key="1">
    <citation type="submission" date="2016-04" db="EMBL/GenBank/DDBJ databases">
        <title>A degradative enzymes factory behind the ericoid mycorrhizal symbiosis.</title>
        <authorList>
            <consortium name="DOE Joint Genome Institute"/>
            <person name="Martino E."/>
            <person name="Morin E."/>
            <person name="Grelet G."/>
            <person name="Kuo A."/>
            <person name="Kohler A."/>
            <person name="Daghino S."/>
            <person name="Barry K."/>
            <person name="Choi C."/>
            <person name="Cichocki N."/>
            <person name="Clum A."/>
            <person name="Copeland A."/>
            <person name="Hainaut M."/>
            <person name="Haridas S."/>
            <person name="Labutti K."/>
            <person name="Lindquist E."/>
            <person name="Lipzen A."/>
            <person name="Khouja H.-R."/>
            <person name="Murat C."/>
            <person name="Ohm R."/>
            <person name="Olson A."/>
            <person name="Spatafora J."/>
            <person name="Veneault-Fourrey C."/>
            <person name="Henrissat B."/>
            <person name="Grigoriev I."/>
            <person name="Martin F."/>
            <person name="Perotto S."/>
        </authorList>
    </citation>
    <scope>NUCLEOTIDE SEQUENCE [LARGE SCALE GENOMIC DNA]</scope>
    <source>
        <strain evidence="2 3">F</strain>
    </source>
</reference>
<feature type="region of interest" description="Disordered" evidence="1">
    <location>
        <begin position="372"/>
        <end position="431"/>
    </location>
</feature>
<feature type="region of interest" description="Disordered" evidence="1">
    <location>
        <begin position="276"/>
        <end position="299"/>
    </location>
</feature>
<dbReference type="OrthoDB" id="5417628at2759"/>
<evidence type="ECO:0000256" key="1">
    <source>
        <dbReference type="SAM" id="MobiDB-lite"/>
    </source>
</evidence>
<feature type="compositionally biased region" description="Polar residues" evidence="1">
    <location>
        <begin position="403"/>
        <end position="413"/>
    </location>
</feature>